<feature type="domain" description="Argininosuccinate lyase C-terminal" evidence="7">
    <location>
        <begin position="378"/>
        <end position="447"/>
    </location>
</feature>
<dbReference type="EMBL" id="AYLO01000061">
    <property type="protein sequence ID" value="ESS72262.1"/>
    <property type="molecule type" value="Genomic_DNA"/>
</dbReference>
<evidence type="ECO:0000256" key="5">
    <source>
        <dbReference type="ARBA" id="ARBA00022571"/>
    </source>
</evidence>
<accession>V5C1B5</accession>
<comment type="caution">
    <text evidence="8">The sequence shown here is derived from an EMBL/GenBank/DDBJ whole genome shotgun (WGS) entry which is preliminary data.</text>
</comment>
<name>V5C1B5_9GAMM</name>
<keyword evidence="5" id="KW-0055">Arginine biosynthesis</keyword>
<dbReference type="Gene3D" id="1.10.275.10">
    <property type="entry name" value="Fumarase/aspartase (N-terminal domain)"/>
    <property type="match status" value="1"/>
</dbReference>
<dbReference type="InterPro" id="IPR000362">
    <property type="entry name" value="Fumarate_lyase_fam"/>
</dbReference>
<reference evidence="8 9" key="1">
    <citation type="journal article" date="2013" name="Genome Announc.">
        <title>Draft Genome Sequence of the Methanotrophic Gammaproteobacterium Methyloglobulus morosus DSM 22980 Strain KoM1.</title>
        <authorList>
            <person name="Poehlein A."/>
            <person name="Deutzmann J.S."/>
            <person name="Daniel R."/>
            <person name="Simeonova D.D."/>
        </authorList>
    </citation>
    <scope>NUCLEOTIDE SEQUENCE [LARGE SCALE GENOMIC DNA]</scope>
    <source>
        <strain evidence="8 9">KoM1</strain>
    </source>
</reference>
<dbReference type="EC" id="4.3.2.1" evidence="4"/>
<dbReference type="PATRIC" id="fig|1116472.3.peg.1956"/>
<dbReference type="Pfam" id="PF00206">
    <property type="entry name" value="Lyase_1"/>
    <property type="match status" value="1"/>
</dbReference>
<dbReference type="InterPro" id="IPR009049">
    <property type="entry name" value="Argininosuccinate_lyase"/>
</dbReference>
<gene>
    <name evidence="8" type="primary">argH</name>
    <name evidence="8" type="ORF">MGMO_63c00100</name>
</gene>
<dbReference type="PRINTS" id="PR00149">
    <property type="entry name" value="FUMRATELYASE"/>
</dbReference>
<evidence type="ECO:0000259" key="6">
    <source>
        <dbReference type="Pfam" id="PF00206"/>
    </source>
</evidence>
<dbReference type="UniPathway" id="UPA00068">
    <property type="reaction ID" value="UER00114"/>
</dbReference>
<dbReference type="AlphaFoldDB" id="V5C1B5"/>
<evidence type="ECO:0000259" key="7">
    <source>
        <dbReference type="Pfam" id="PF14698"/>
    </source>
</evidence>
<evidence type="ECO:0000313" key="9">
    <source>
        <dbReference type="Proteomes" id="UP000017842"/>
    </source>
</evidence>
<proteinExistence type="inferred from homology"/>
<dbReference type="eggNOG" id="COG0165">
    <property type="taxonomic scope" value="Bacteria"/>
</dbReference>
<dbReference type="OrthoDB" id="9769623at2"/>
<dbReference type="GO" id="GO:0042450">
    <property type="term" value="P:L-arginine biosynthetic process via ornithine"/>
    <property type="evidence" value="ECO:0007669"/>
    <property type="project" value="InterPro"/>
</dbReference>
<evidence type="ECO:0000256" key="3">
    <source>
        <dbReference type="ARBA" id="ARBA00005552"/>
    </source>
</evidence>
<dbReference type="InterPro" id="IPR008948">
    <property type="entry name" value="L-Aspartase-like"/>
</dbReference>
<comment type="pathway">
    <text evidence="2">Amino-acid biosynthesis; L-arginine biosynthesis; L-arginine from L-ornithine and carbamoyl phosphate: step 3/3.</text>
</comment>
<organism evidence="8 9">
    <name type="scientific">Methyloglobulus morosus KoM1</name>
    <dbReference type="NCBI Taxonomy" id="1116472"/>
    <lineage>
        <taxon>Bacteria</taxon>
        <taxon>Pseudomonadati</taxon>
        <taxon>Pseudomonadota</taxon>
        <taxon>Gammaproteobacteria</taxon>
        <taxon>Methylococcales</taxon>
        <taxon>Methylococcaceae</taxon>
        <taxon>Methyloglobulus</taxon>
    </lineage>
</organism>
<dbReference type="SUPFAM" id="SSF48557">
    <property type="entry name" value="L-aspartase-like"/>
    <property type="match status" value="1"/>
</dbReference>
<dbReference type="STRING" id="1116472.MGMO_63c00100"/>
<dbReference type="Pfam" id="PF14698">
    <property type="entry name" value="ASL_C2"/>
    <property type="match status" value="1"/>
</dbReference>
<dbReference type="RefSeq" id="WP_023494718.1">
    <property type="nucleotide sequence ID" value="NZ_AYLO01000061.1"/>
</dbReference>
<protein>
    <recommendedName>
        <fullName evidence="4">argininosuccinate lyase</fullName>
        <ecNumber evidence="4">4.3.2.1</ecNumber>
    </recommendedName>
</protein>
<dbReference type="PANTHER" id="PTHR43814">
    <property type="entry name" value="ARGININOSUCCINATE LYASE"/>
    <property type="match status" value="1"/>
</dbReference>
<feature type="domain" description="Fumarate lyase N-terminal" evidence="6">
    <location>
        <begin position="108"/>
        <end position="314"/>
    </location>
</feature>
<dbReference type="Gene3D" id="1.10.40.30">
    <property type="entry name" value="Fumarase/aspartase (C-terminal domain)"/>
    <property type="match status" value="1"/>
</dbReference>
<dbReference type="GO" id="GO:0005829">
    <property type="term" value="C:cytosol"/>
    <property type="evidence" value="ECO:0007669"/>
    <property type="project" value="TreeGrafter"/>
</dbReference>
<dbReference type="Proteomes" id="UP000017842">
    <property type="component" value="Unassembled WGS sequence"/>
</dbReference>
<comment type="similarity">
    <text evidence="3">In the N-terminal section; belongs to the lyase 1 family. Argininosuccinate lyase subfamily.</text>
</comment>
<dbReference type="PRINTS" id="PR00145">
    <property type="entry name" value="ARGSUCLYASE"/>
</dbReference>
<evidence type="ECO:0000256" key="2">
    <source>
        <dbReference type="ARBA" id="ARBA00004941"/>
    </source>
</evidence>
<dbReference type="InterPro" id="IPR024083">
    <property type="entry name" value="Fumarase/histidase_N"/>
</dbReference>
<sequence>MTGNDVRRPVSLQEQVLEIGTRLKSPPSDRMVESAFAAELSHQAQLFEAIGLVDIAHTLIAIELGTIPKSQGHLLLAQLLALQTKPPSFVMIPDRGDIYTNREAWLAERTEAVGWLGAGRARREATTTAFILVLRQTLLEFIETLVSLATTIVSKAEQHSLSIMPDYTYLQAAQPTTFGHYLLGFAYPVLRDLDRLKAFLERLNLSPMGCGSTNGSKLLQGRQQLADILGFSGVIPHARDAMWQADLFIEAASILTSCSINLSRLAEDLQVYSTQEFALVELDDRHARASKIMPQKKNPFALTHIRGVANKMIGVTASVTASARTPSGQPDNRLLIYGELPDAMQTVNNAASLMTEVLEELAFNAERGKALAASGWVMSTDLAEALVVECGLDFRSAHQLVAFLAGEHQGKSIMELELKALMQSAEKEFGHSITLTEQQLKSALDVTIAIQARTEPGGTAVGSMNNMIAECRQKLADHHACNQSSLGYFASKQQSVWERAMKEVGQNKP</sequence>
<evidence type="ECO:0000256" key="1">
    <source>
        <dbReference type="ARBA" id="ARBA00000985"/>
    </source>
</evidence>
<dbReference type="CDD" id="cd01359">
    <property type="entry name" value="Argininosuccinate_lyase"/>
    <property type="match status" value="1"/>
</dbReference>
<dbReference type="GO" id="GO:0004056">
    <property type="term" value="F:argininosuccinate lyase activity"/>
    <property type="evidence" value="ECO:0007669"/>
    <property type="project" value="UniProtKB-EC"/>
</dbReference>
<evidence type="ECO:0000256" key="4">
    <source>
        <dbReference type="ARBA" id="ARBA00012338"/>
    </source>
</evidence>
<keyword evidence="5" id="KW-0028">Amino-acid biosynthesis</keyword>
<comment type="catalytic activity">
    <reaction evidence="1">
        <text>2-(N(omega)-L-arginino)succinate = fumarate + L-arginine</text>
        <dbReference type="Rhea" id="RHEA:24020"/>
        <dbReference type="ChEBI" id="CHEBI:29806"/>
        <dbReference type="ChEBI" id="CHEBI:32682"/>
        <dbReference type="ChEBI" id="CHEBI:57472"/>
        <dbReference type="EC" id="4.3.2.1"/>
    </reaction>
</comment>
<dbReference type="InterPro" id="IPR029419">
    <property type="entry name" value="Arg_succ_lyase_C"/>
</dbReference>
<dbReference type="InterPro" id="IPR022761">
    <property type="entry name" value="Fumarate_lyase_N"/>
</dbReference>
<dbReference type="PANTHER" id="PTHR43814:SF1">
    <property type="entry name" value="ARGININOSUCCINATE LYASE"/>
    <property type="match status" value="1"/>
</dbReference>
<keyword evidence="9" id="KW-1185">Reference proteome</keyword>
<evidence type="ECO:0000313" key="8">
    <source>
        <dbReference type="EMBL" id="ESS72262.1"/>
    </source>
</evidence>
<dbReference type="Gene3D" id="1.20.200.10">
    <property type="entry name" value="Fumarase/aspartase (Central domain)"/>
    <property type="match status" value="1"/>
</dbReference>
<keyword evidence="8" id="KW-0456">Lyase</keyword>